<dbReference type="EMBL" id="JN254249">
    <property type="protein sequence ID" value="AEK81062.1"/>
    <property type="molecule type" value="Genomic_DNA"/>
</dbReference>
<evidence type="ECO:0000256" key="4">
    <source>
        <dbReference type="ARBA" id="ARBA00022729"/>
    </source>
</evidence>
<evidence type="ECO:0000256" key="5">
    <source>
        <dbReference type="RuleBase" id="RU367124"/>
    </source>
</evidence>
<evidence type="ECO:0000256" key="1">
    <source>
        <dbReference type="ARBA" id="ARBA00004613"/>
    </source>
</evidence>
<gene>
    <name evidence="8" type="primary">Avh</name>
</gene>
<proteinExistence type="inferred from homology"/>
<dbReference type="InterPro" id="IPR031825">
    <property type="entry name" value="RXLR"/>
</dbReference>
<dbReference type="KEGG" id="psoj:PHYSODRAFT_355240"/>
<dbReference type="EMBL" id="JN254250">
    <property type="protein sequence ID" value="AEK81063.1"/>
    <property type="molecule type" value="Genomic_DNA"/>
</dbReference>
<feature type="region of interest" description="Disordered" evidence="6">
    <location>
        <begin position="40"/>
        <end position="65"/>
    </location>
</feature>
<comment type="domain">
    <text evidence="5">The RxLR-dEER motif acts to carry the protein into the host cell cytoplasm through binding to cell surface phosphatidylinositol-3-phosphate.</text>
</comment>
<protein>
    <recommendedName>
        <fullName evidence="5">RxLR effector protein</fullName>
    </recommendedName>
</protein>
<comment type="function">
    <text evidence="5">Effector that suppresses plant defense responses during pathogen infection.</text>
</comment>
<dbReference type="VEuPathDB" id="FungiDB:PHYSODRAFT_355240"/>
<dbReference type="HOGENOM" id="CLU_143156_1_0_1"/>
<dbReference type="SMR" id="E0W5I3"/>
<evidence type="ECO:0000256" key="3">
    <source>
        <dbReference type="ARBA" id="ARBA00022525"/>
    </source>
</evidence>
<sequence length="127" mass="14167">MRFSQLLLLVVATFVVCCSPVTTAEDAVQINNQAIESTHELSTASRHNLKGAKSVADTDADSEERAITTPSFAQFTGALKLPKFSGFSKLPVIKQVNAIRKKFGKKIADRYIQRMKKRYEDNPQNHI</sequence>
<evidence type="ECO:0000313" key="7">
    <source>
        <dbReference type="EMBL" id="AEK81062.1"/>
    </source>
</evidence>
<keyword evidence="4 5" id="KW-0732">Signal</keyword>
<evidence type="ECO:0000256" key="2">
    <source>
        <dbReference type="ARBA" id="ARBA00010400"/>
    </source>
</evidence>
<dbReference type="OrthoDB" id="97448at2759"/>
<evidence type="ECO:0000313" key="8">
    <source>
        <dbReference type="EMBL" id="AEK81063.1"/>
    </source>
</evidence>
<reference evidence="8" key="1">
    <citation type="journal article" date="2011" name="Plant Cell">
        <title>Transcriptional programming and functional interactions within the Phytophthora sojae RXLR effector repertoire.</title>
        <authorList>
            <person name="Wang Q."/>
            <person name="Han C."/>
            <person name="Ferreira A.O."/>
            <person name="Yu X."/>
            <person name="Ye W."/>
            <person name="Tripathy S."/>
            <person name="Kale S.D."/>
            <person name="Gu B."/>
            <person name="Sheng Y."/>
            <person name="Sui Y."/>
            <person name="Wang X."/>
            <person name="Zhang Z."/>
            <person name="Cheng B."/>
            <person name="Dong S."/>
            <person name="Shan W."/>
            <person name="Zheng X."/>
            <person name="Dou D."/>
            <person name="Tyler B.M."/>
            <person name="Wang Y."/>
        </authorList>
    </citation>
    <scope>NUCLEOTIDE SEQUENCE</scope>
    <source>
        <strain evidence="7">P7074</strain>
        <strain evidence="8">P7076</strain>
    </source>
</reference>
<accession>E0W5I3</accession>
<evidence type="ECO:0000256" key="6">
    <source>
        <dbReference type="SAM" id="MobiDB-lite"/>
    </source>
</evidence>
<feature type="signal peptide" evidence="5">
    <location>
        <begin position="1"/>
        <end position="24"/>
    </location>
</feature>
<feature type="chain" id="PRO_5007653140" description="RxLR effector protein" evidence="5">
    <location>
        <begin position="25"/>
        <end position="127"/>
    </location>
</feature>
<dbReference type="AlphaFoldDB" id="E0W5I3"/>
<dbReference type="Pfam" id="PF16810">
    <property type="entry name" value="RXLR"/>
    <property type="match status" value="1"/>
</dbReference>
<comment type="similarity">
    <text evidence="2 5">Belongs to the RxLR effector family.</text>
</comment>
<dbReference type="RefSeq" id="XP_009533099.1">
    <property type="nucleotide sequence ID" value="XM_009534804.1"/>
</dbReference>
<comment type="subcellular location">
    <subcellularLocation>
        <location evidence="1 5">Secreted</location>
    </subcellularLocation>
</comment>
<dbReference type="OMA" id="WAKKRYE"/>
<organism evidence="8">
    <name type="scientific">Phytophthora sojae</name>
    <name type="common">Soybean stem and root rot agent</name>
    <name type="synonym">Phytophthora megasperma f. sp. glycines</name>
    <dbReference type="NCBI Taxonomy" id="67593"/>
    <lineage>
        <taxon>Eukaryota</taxon>
        <taxon>Sar</taxon>
        <taxon>Stramenopiles</taxon>
        <taxon>Oomycota</taxon>
        <taxon>Peronosporomycetes</taxon>
        <taxon>Peronosporales</taxon>
        <taxon>Peronosporaceae</taxon>
        <taxon>Phytophthora</taxon>
    </lineage>
</organism>
<name>E0W5I3_PHYSO</name>
<keyword evidence="3 5" id="KW-0964">Secreted</keyword>